<dbReference type="PANTHER" id="PTHR33387">
    <property type="entry name" value="RMLC-LIKE JELLY ROLL FOLD PROTEIN"/>
    <property type="match status" value="1"/>
</dbReference>
<dbReference type="CDD" id="cd06121">
    <property type="entry name" value="cupin_YML079wp"/>
    <property type="match status" value="1"/>
</dbReference>
<dbReference type="Pfam" id="PF06172">
    <property type="entry name" value="Cupin_5"/>
    <property type="match status" value="1"/>
</dbReference>
<evidence type="ECO:0000313" key="3">
    <source>
        <dbReference type="EMBL" id="NEM90921.1"/>
    </source>
</evidence>
<evidence type="ECO:0000313" key="4">
    <source>
        <dbReference type="Proteomes" id="UP000479756"/>
    </source>
</evidence>
<dbReference type="InterPro" id="IPR014710">
    <property type="entry name" value="RmlC-like_jellyroll"/>
</dbReference>
<dbReference type="InterPro" id="IPR011051">
    <property type="entry name" value="RmlC_Cupin_sf"/>
</dbReference>
<dbReference type="AlphaFoldDB" id="A0A7C9TQG4"/>
<dbReference type="RefSeq" id="WP_163472626.1">
    <property type="nucleotide sequence ID" value="NZ_JAAGWZ010000002.1"/>
</dbReference>
<comment type="caution">
    <text evidence="3">The sequence shown here is derived from an EMBL/GenBank/DDBJ whole genome shotgun (WGS) entry which is preliminary data.</text>
</comment>
<dbReference type="SUPFAM" id="SSF51182">
    <property type="entry name" value="RmlC-like cupins"/>
    <property type="match status" value="1"/>
</dbReference>
<dbReference type="Gene3D" id="2.60.120.10">
    <property type="entry name" value="Jelly Rolls"/>
    <property type="match status" value="1"/>
</dbReference>
<reference evidence="3 4" key="1">
    <citation type="journal article" date="2014" name="Int. J. Syst. Evol. Microbiol.">
        <title>Description of Galbitalea soli gen. nov., sp. nov., and Frondihabitans sucicola sp. nov.</title>
        <authorList>
            <person name="Kim S.J."/>
            <person name="Lim J.M."/>
            <person name="Ahn J.H."/>
            <person name="Weon H.Y."/>
            <person name="Hamada M."/>
            <person name="Suzuki K."/>
            <person name="Ahn T.Y."/>
            <person name="Kwon S.W."/>
        </authorList>
    </citation>
    <scope>NUCLEOTIDE SEQUENCE [LARGE SCALE GENOMIC DNA]</scope>
    <source>
        <strain evidence="3 4">NBRC 108727</strain>
    </source>
</reference>
<feature type="compositionally biased region" description="Basic and acidic residues" evidence="1">
    <location>
        <begin position="1"/>
        <end position="17"/>
    </location>
</feature>
<protein>
    <submittedName>
        <fullName evidence="3">Cupin domain-containing protein</fullName>
    </submittedName>
</protein>
<dbReference type="EMBL" id="JAAGWZ010000002">
    <property type="protein sequence ID" value="NEM90921.1"/>
    <property type="molecule type" value="Genomic_DNA"/>
</dbReference>
<keyword evidence="4" id="KW-1185">Reference proteome</keyword>
<proteinExistence type="predicted"/>
<dbReference type="InterPro" id="IPR039935">
    <property type="entry name" value="YML079W-like"/>
</dbReference>
<feature type="domain" description="DUF985" evidence="2">
    <location>
        <begin position="9"/>
        <end position="135"/>
    </location>
</feature>
<dbReference type="InterPro" id="IPR009327">
    <property type="entry name" value="Cupin_DUF985"/>
</dbReference>
<dbReference type="Proteomes" id="UP000479756">
    <property type="component" value="Unassembled WGS sequence"/>
</dbReference>
<gene>
    <name evidence="3" type="ORF">G3T37_06080</name>
</gene>
<organism evidence="3 4">
    <name type="scientific">Galbitalea soli</name>
    <dbReference type="NCBI Taxonomy" id="1268042"/>
    <lineage>
        <taxon>Bacteria</taxon>
        <taxon>Bacillati</taxon>
        <taxon>Actinomycetota</taxon>
        <taxon>Actinomycetes</taxon>
        <taxon>Micrococcales</taxon>
        <taxon>Microbacteriaceae</taxon>
        <taxon>Galbitalea</taxon>
    </lineage>
</organism>
<sequence>MTPRPERAAELGLEPHPEGGWYRRTWTSPATAETPRGERPAATLIHFLLAPGETSAWHVVTSDEMWLWHGPGVLRLQLGGEGDAPVEGEVLALESSAAQRLVPAGVWQRTLPGTEEVLVSCLVSPGFSFDDFRLADG</sequence>
<dbReference type="PANTHER" id="PTHR33387:SF3">
    <property type="entry name" value="DUF985 DOMAIN-CONTAINING PROTEIN"/>
    <property type="match status" value="1"/>
</dbReference>
<feature type="region of interest" description="Disordered" evidence="1">
    <location>
        <begin position="1"/>
        <end position="24"/>
    </location>
</feature>
<accession>A0A7C9TQG4</accession>
<evidence type="ECO:0000259" key="2">
    <source>
        <dbReference type="Pfam" id="PF06172"/>
    </source>
</evidence>
<name>A0A7C9TQG4_9MICO</name>
<evidence type="ECO:0000256" key="1">
    <source>
        <dbReference type="SAM" id="MobiDB-lite"/>
    </source>
</evidence>